<dbReference type="InterPro" id="IPR029052">
    <property type="entry name" value="Metallo-depent_PP-like"/>
</dbReference>
<dbReference type="PANTHER" id="PTHR34512">
    <property type="entry name" value="CELL SURFACE PROTEIN"/>
    <property type="match status" value="1"/>
</dbReference>
<evidence type="ECO:0000259" key="2">
    <source>
        <dbReference type="Pfam" id="PF13360"/>
    </source>
</evidence>
<accession>A0ABU5ZN29</accession>
<evidence type="ECO:0000259" key="1">
    <source>
        <dbReference type="Pfam" id="PF00149"/>
    </source>
</evidence>
<evidence type="ECO:0000313" key="5">
    <source>
        <dbReference type="Proteomes" id="UP001310386"/>
    </source>
</evidence>
<reference evidence="4" key="1">
    <citation type="submission" date="2023-12" db="EMBL/GenBank/DDBJ databases">
        <title>Fervidustalea candida gen. nov., sp. nov., a novel member of the family Paenibacillaceae isolated from a geothermal area.</title>
        <authorList>
            <person name="Li W.-J."/>
            <person name="Jiao J.-Y."/>
            <person name="Chen Y."/>
        </authorList>
    </citation>
    <scope>NUCLEOTIDE SEQUENCE</scope>
    <source>
        <strain evidence="4">SYSU GA230002</strain>
    </source>
</reference>
<dbReference type="InterPro" id="IPR013783">
    <property type="entry name" value="Ig-like_fold"/>
</dbReference>
<gene>
    <name evidence="4" type="ORF">VF724_20070</name>
</gene>
<dbReference type="InterPro" id="IPR002372">
    <property type="entry name" value="PQQ_rpt_dom"/>
</dbReference>
<feature type="domain" description="Calcineurin-like phosphoesterase N-terminal" evidence="3">
    <location>
        <begin position="58"/>
        <end position="136"/>
    </location>
</feature>
<dbReference type="Pfam" id="PF13360">
    <property type="entry name" value="PQQ_2"/>
    <property type="match status" value="1"/>
</dbReference>
<evidence type="ECO:0000313" key="4">
    <source>
        <dbReference type="EMBL" id="MEB3103917.1"/>
    </source>
</evidence>
<dbReference type="RefSeq" id="WP_371756044.1">
    <property type="nucleotide sequence ID" value="NZ_JAYJLD010000059.1"/>
</dbReference>
<dbReference type="SMART" id="SM00564">
    <property type="entry name" value="PQQ"/>
    <property type="match status" value="8"/>
</dbReference>
<dbReference type="Gene3D" id="2.130.10.10">
    <property type="entry name" value="YVTN repeat-like/Quinoprotein amine dehydrogenase"/>
    <property type="match status" value="2"/>
</dbReference>
<dbReference type="Pfam" id="PF00149">
    <property type="entry name" value="Metallophos"/>
    <property type="match status" value="1"/>
</dbReference>
<evidence type="ECO:0000259" key="3">
    <source>
        <dbReference type="Pfam" id="PF16371"/>
    </source>
</evidence>
<dbReference type="InterPro" id="IPR011047">
    <property type="entry name" value="Quinoprotein_ADH-like_sf"/>
</dbReference>
<dbReference type="InterPro" id="IPR018391">
    <property type="entry name" value="PQQ_b-propeller_rpt"/>
</dbReference>
<dbReference type="InterPro" id="IPR004843">
    <property type="entry name" value="Calcineurin-like_PHP"/>
</dbReference>
<dbReference type="Gene3D" id="2.60.40.10">
    <property type="entry name" value="Immunoglobulins"/>
    <property type="match status" value="1"/>
</dbReference>
<protein>
    <submittedName>
        <fullName evidence="4">PQQ-binding-like beta-propeller repeat protein</fullName>
    </submittedName>
</protein>
<dbReference type="Gene3D" id="2.40.10.480">
    <property type="match status" value="1"/>
</dbReference>
<dbReference type="EMBL" id="JAYJLD010000059">
    <property type="protein sequence ID" value="MEB3103917.1"/>
    <property type="molecule type" value="Genomic_DNA"/>
</dbReference>
<dbReference type="Proteomes" id="UP001310386">
    <property type="component" value="Unassembled WGS sequence"/>
</dbReference>
<dbReference type="InterPro" id="IPR032285">
    <property type="entry name" value="Metallophos_N"/>
</dbReference>
<dbReference type="Pfam" id="PF16371">
    <property type="entry name" value="MetallophosN"/>
    <property type="match status" value="1"/>
</dbReference>
<feature type="domain" description="Calcineurin-like phosphoesterase" evidence="1">
    <location>
        <begin position="150"/>
        <end position="327"/>
    </location>
</feature>
<comment type="caution">
    <text evidence="4">The sequence shown here is derived from an EMBL/GenBank/DDBJ whole genome shotgun (WGS) entry which is preliminary data.</text>
</comment>
<name>A0ABU5ZN29_9BACL</name>
<feature type="domain" description="Pyrrolo-quinoline quinone repeat" evidence="2">
    <location>
        <begin position="630"/>
        <end position="780"/>
    </location>
</feature>
<proteinExistence type="predicted"/>
<dbReference type="SUPFAM" id="SSF56300">
    <property type="entry name" value="Metallo-dependent phosphatases"/>
    <property type="match status" value="1"/>
</dbReference>
<sequence>MSFEQKLKRMKKKIHIVTTVAMAGLALAAVIKPVMAETPIATVSGIVFADKNGNGVQDKTEQGLEGVRVSDGESIVQTDSMGKYTLSVNTDRRVTDIVFVTVPSGYKVQTNEYQIPQFYKNLGQLQPKESRESNFALQPAPDSRQPNFEFAGIADVHVQAGTTNNRERFTGQLAQLNELTGSPAFITISGDITNGASDAEFMDFLASTATSKLPVYPAVGNHDFTGGANFAARIDRYRTHLGPEWYSYDYGNKHFIVLENNMGMREADQMTWLKADLKQTGEDKEIVVITHKPFNNPQTPDAAEAQKYIDLLGQYNTRLVLIGHTHVNDVATDTIESAAHVVTNSSSYTIDQTPNGFRVISFKGEKETHPYKMYGVEKSLVIVNPAPGSKVPNGNVQLLVNAYNTTSRVTEAHYRIDGGQWNSLSDSGEMTWSAQWVAGREKLGEHTIEVRVSDDGKHTWSESSTFTLVDAHEAVSPVMGASWPMFHGNAQHTGEALDALAPDLKLAWSHLTDGTILTSSPAVVDGSVFIGTRDENGSDQNSVLALDLKSGKQKWKFVSNAQIQSSPAVADGVVYASSIRGTLYALDAKKGGKLWEKTIGEKDVNRAWMYYSPTVADGVVYQAYSSKSGGEMMALDARTGETVWTAKLAGGWITESSPVVKDGKVYVGADGGYLIALDAKDGKELWRNRPAGGWMHSMPAVADGKIYMGYGGGLIVALNADTGAELWRYKSVVSGTSYIAGDTTGSSPAVVDGVVYMGFPNGKVEAFQADNGNKLWSAETNGGIISSAAVSGGTVYIGSNDGNLYALDKQNGQVQWKYKIGAWVASSPAISGNTLVVGAFDGNVYAFTSSDKK</sequence>
<dbReference type="SUPFAM" id="SSF50998">
    <property type="entry name" value="Quinoprotein alcohol dehydrogenase-like"/>
    <property type="match status" value="2"/>
</dbReference>
<dbReference type="InterPro" id="IPR015943">
    <property type="entry name" value="WD40/YVTN_repeat-like_dom_sf"/>
</dbReference>
<dbReference type="Gene3D" id="3.60.21.10">
    <property type="match status" value="1"/>
</dbReference>
<dbReference type="Pfam" id="PF17957">
    <property type="entry name" value="Big_7"/>
    <property type="match status" value="1"/>
</dbReference>
<keyword evidence="5" id="KW-1185">Reference proteome</keyword>
<organism evidence="4 5">
    <name type="scientific">Ferviditalea candida</name>
    <dbReference type="NCBI Taxonomy" id="3108399"/>
    <lineage>
        <taxon>Bacteria</taxon>
        <taxon>Bacillati</taxon>
        <taxon>Bacillota</taxon>
        <taxon>Bacilli</taxon>
        <taxon>Bacillales</taxon>
        <taxon>Paenibacillaceae</taxon>
        <taxon>Ferviditalea</taxon>
    </lineage>
</organism>
<dbReference type="PANTHER" id="PTHR34512:SF30">
    <property type="entry name" value="OUTER MEMBRANE PROTEIN ASSEMBLY FACTOR BAMB"/>
    <property type="match status" value="1"/>
</dbReference>
<dbReference type="SUPFAM" id="SSF117074">
    <property type="entry name" value="Hypothetical protein PA1324"/>
    <property type="match status" value="1"/>
</dbReference>